<dbReference type="Pfam" id="PF05180">
    <property type="entry name" value="zf-DNL"/>
    <property type="match status" value="1"/>
</dbReference>
<dbReference type="PANTHER" id="PTHR20922">
    <property type="entry name" value="DNL-TYPE ZINC FINGER PROTEIN"/>
    <property type="match status" value="1"/>
</dbReference>
<evidence type="ECO:0000256" key="1">
    <source>
        <dbReference type="ARBA" id="ARBA00022723"/>
    </source>
</evidence>
<proteinExistence type="predicted"/>
<feature type="domain" description="DNL-type" evidence="6">
    <location>
        <begin position="58"/>
        <end position="162"/>
    </location>
</feature>
<evidence type="ECO:0000256" key="2">
    <source>
        <dbReference type="ARBA" id="ARBA00022771"/>
    </source>
</evidence>
<name>A0A7S1YBS7_9EUKA</name>
<dbReference type="AlphaFoldDB" id="A0A7S1YBS7"/>
<dbReference type="GO" id="GO:0051087">
    <property type="term" value="F:protein-folding chaperone binding"/>
    <property type="evidence" value="ECO:0007669"/>
    <property type="project" value="TreeGrafter"/>
</dbReference>
<gene>
    <name evidence="7" type="ORF">SSP0437_LOCUS4043</name>
</gene>
<dbReference type="EMBL" id="HBGL01005252">
    <property type="protein sequence ID" value="CAD9292848.1"/>
    <property type="molecule type" value="Transcribed_RNA"/>
</dbReference>
<dbReference type="GO" id="GO:0030150">
    <property type="term" value="P:protein import into mitochondrial matrix"/>
    <property type="evidence" value="ECO:0007669"/>
    <property type="project" value="TreeGrafter"/>
</dbReference>
<feature type="compositionally biased region" description="Basic and acidic residues" evidence="5">
    <location>
        <begin position="196"/>
        <end position="206"/>
    </location>
</feature>
<evidence type="ECO:0000256" key="3">
    <source>
        <dbReference type="ARBA" id="ARBA00022833"/>
    </source>
</evidence>
<keyword evidence="3" id="KW-0862">Zinc</keyword>
<dbReference type="PROSITE" id="PS51501">
    <property type="entry name" value="ZF_DNL"/>
    <property type="match status" value="1"/>
</dbReference>
<dbReference type="InterPro" id="IPR007853">
    <property type="entry name" value="Znf_DNL-typ"/>
</dbReference>
<feature type="region of interest" description="Disordered" evidence="5">
    <location>
        <begin position="187"/>
        <end position="206"/>
    </location>
</feature>
<evidence type="ECO:0000313" key="7">
    <source>
        <dbReference type="EMBL" id="CAD9292848.1"/>
    </source>
</evidence>
<dbReference type="PANTHER" id="PTHR20922:SF13">
    <property type="entry name" value="DNL-TYPE ZINC FINGER PROTEIN"/>
    <property type="match status" value="1"/>
</dbReference>
<dbReference type="GO" id="GO:0050821">
    <property type="term" value="P:protein stabilization"/>
    <property type="evidence" value="ECO:0007669"/>
    <property type="project" value="TreeGrafter"/>
</dbReference>
<dbReference type="GO" id="GO:0008270">
    <property type="term" value="F:zinc ion binding"/>
    <property type="evidence" value="ECO:0007669"/>
    <property type="project" value="UniProtKB-KW"/>
</dbReference>
<keyword evidence="1" id="KW-0479">Metal-binding</keyword>
<dbReference type="InterPro" id="IPR024158">
    <property type="entry name" value="Mt_import_TIM15"/>
</dbReference>
<protein>
    <recommendedName>
        <fullName evidence="6">DNL-type domain-containing protein</fullName>
    </recommendedName>
</protein>
<reference evidence="7" key="1">
    <citation type="submission" date="2021-01" db="EMBL/GenBank/DDBJ databases">
        <authorList>
            <person name="Corre E."/>
            <person name="Pelletier E."/>
            <person name="Niang G."/>
            <person name="Scheremetjew M."/>
            <person name="Finn R."/>
            <person name="Kale V."/>
            <person name="Holt S."/>
            <person name="Cochrane G."/>
            <person name="Meng A."/>
            <person name="Brown T."/>
            <person name="Cohen L."/>
        </authorList>
    </citation>
    <scope>NUCLEOTIDE SEQUENCE</scope>
    <source>
        <strain evidence="7">ATCC 50979</strain>
    </source>
</reference>
<dbReference type="GO" id="GO:0005739">
    <property type="term" value="C:mitochondrion"/>
    <property type="evidence" value="ECO:0007669"/>
    <property type="project" value="TreeGrafter"/>
</dbReference>
<evidence type="ECO:0000256" key="4">
    <source>
        <dbReference type="PROSITE-ProRule" id="PRU00834"/>
    </source>
</evidence>
<keyword evidence="2 4" id="KW-0863">Zinc-finger</keyword>
<evidence type="ECO:0000259" key="6">
    <source>
        <dbReference type="PROSITE" id="PS51501"/>
    </source>
</evidence>
<accession>A0A7S1YBS7</accession>
<dbReference type="GO" id="GO:0006457">
    <property type="term" value="P:protein folding"/>
    <property type="evidence" value="ECO:0007669"/>
    <property type="project" value="TreeGrafter"/>
</dbReference>
<evidence type="ECO:0000256" key="5">
    <source>
        <dbReference type="SAM" id="MobiDB-lite"/>
    </source>
</evidence>
<sequence>MLRFIPRFTRTLQCSASLTAVGRRGPSLLAPPRTALVSGIPRCQARSLAKFSTLGKLSAPAKLALLFTCTKCETRQAKSFSKQAYEHGIVIAVCTGCRAKHLIADHLGWFPDGDGTNSAVAPAGKITDFLAESGVKRVRDAEDEASGTISFVAADCEGGAASSTSVANVSADALSEDDLLLLREMLEEEQGEEERGETAADRAKVE</sequence>
<organism evidence="7">
    <name type="scientific">Sexangularia sp. CB-2014</name>
    <dbReference type="NCBI Taxonomy" id="1486929"/>
    <lineage>
        <taxon>Eukaryota</taxon>
        <taxon>Amoebozoa</taxon>
        <taxon>Tubulinea</taxon>
        <taxon>Elardia</taxon>
        <taxon>Arcellinida</taxon>
        <taxon>Arcellinida incertae sedis</taxon>
        <taxon>Sexangularia</taxon>
    </lineage>
</organism>